<accession>A0A1I6U319</accession>
<protein>
    <submittedName>
        <fullName evidence="6">Protein SCO1/2</fullName>
    </submittedName>
</protein>
<evidence type="ECO:0000313" key="6">
    <source>
        <dbReference type="EMBL" id="SFS95815.1"/>
    </source>
</evidence>
<sequence>MKGTRFGVLVKGMSMMVLVGILLTGCGVTPVDQDEKVSSTPKKQEPLGWNVPHFTFTDQDGKPFDSKQLAGKPYLVDMIFTRCPDVCPPMTANMVRLQKQMKDEGVSIDIVSFSVDPAYDQPKQLKAFAKRYDADLSQWHFLTGYPQKEIEDFARQGFKSPVMKQKKSTKNSVMVNHSVSFFLVDTNGKVYERYDGLKPDYDRIIRDLKQVDKK</sequence>
<dbReference type="PANTHER" id="PTHR12151">
    <property type="entry name" value="ELECTRON TRANSPORT PROTIN SCO1/SENC FAMILY MEMBER"/>
    <property type="match status" value="1"/>
</dbReference>
<evidence type="ECO:0000256" key="4">
    <source>
        <dbReference type="PIRSR" id="PIRSR603782-2"/>
    </source>
</evidence>
<keyword evidence="7" id="KW-1185">Reference proteome</keyword>
<evidence type="ECO:0000259" key="5">
    <source>
        <dbReference type="PROSITE" id="PS51352"/>
    </source>
</evidence>
<feature type="binding site" evidence="3">
    <location>
        <position position="83"/>
    </location>
    <ligand>
        <name>Cu cation</name>
        <dbReference type="ChEBI" id="CHEBI:23378"/>
    </ligand>
</feature>
<gene>
    <name evidence="6" type="ORF">SAMN05444972_11328</name>
</gene>
<dbReference type="SUPFAM" id="SSF52833">
    <property type="entry name" value="Thioredoxin-like"/>
    <property type="match status" value="1"/>
</dbReference>
<dbReference type="Pfam" id="PF02630">
    <property type="entry name" value="SCO1-SenC"/>
    <property type="match status" value="1"/>
</dbReference>
<dbReference type="PROSITE" id="PS51257">
    <property type="entry name" value="PROKAR_LIPOPROTEIN"/>
    <property type="match status" value="1"/>
</dbReference>
<dbReference type="GO" id="GO:0046872">
    <property type="term" value="F:metal ion binding"/>
    <property type="evidence" value="ECO:0007669"/>
    <property type="project" value="UniProtKB-KW"/>
</dbReference>
<dbReference type="InterPro" id="IPR003782">
    <property type="entry name" value="SCO1/SenC"/>
</dbReference>
<evidence type="ECO:0000256" key="2">
    <source>
        <dbReference type="ARBA" id="ARBA00023008"/>
    </source>
</evidence>
<dbReference type="PROSITE" id="PS51352">
    <property type="entry name" value="THIOREDOXIN_2"/>
    <property type="match status" value="1"/>
</dbReference>
<dbReference type="CDD" id="cd02968">
    <property type="entry name" value="SCO"/>
    <property type="match status" value="1"/>
</dbReference>
<evidence type="ECO:0000256" key="1">
    <source>
        <dbReference type="ARBA" id="ARBA00010996"/>
    </source>
</evidence>
<dbReference type="Proteomes" id="UP000198660">
    <property type="component" value="Unassembled WGS sequence"/>
</dbReference>
<keyword evidence="2 3" id="KW-0186">Copper</keyword>
<feature type="binding site" evidence="3">
    <location>
        <position position="87"/>
    </location>
    <ligand>
        <name>Cu cation</name>
        <dbReference type="ChEBI" id="CHEBI:23378"/>
    </ligand>
</feature>
<feature type="binding site" evidence="3">
    <location>
        <position position="177"/>
    </location>
    <ligand>
        <name>Cu cation</name>
        <dbReference type="ChEBI" id="CHEBI:23378"/>
    </ligand>
</feature>
<keyword evidence="3" id="KW-0479">Metal-binding</keyword>
<dbReference type="InterPro" id="IPR036249">
    <property type="entry name" value="Thioredoxin-like_sf"/>
</dbReference>
<feature type="disulfide bond" description="Redox-active" evidence="4">
    <location>
        <begin position="83"/>
        <end position="87"/>
    </location>
</feature>
<organism evidence="6 7">
    <name type="scientific">Marininema halotolerans</name>
    <dbReference type="NCBI Taxonomy" id="1155944"/>
    <lineage>
        <taxon>Bacteria</taxon>
        <taxon>Bacillati</taxon>
        <taxon>Bacillota</taxon>
        <taxon>Bacilli</taxon>
        <taxon>Bacillales</taxon>
        <taxon>Thermoactinomycetaceae</taxon>
        <taxon>Marininema</taxon>
    </lineage>
</organism>
<comment type="similarity">
    <text evidence="1">Belongs to the SCO1/2 family.</text>
</comment>
<proteinExistence type="inferred from homology"/>
<feature type="domain" description="Thioredoxin" evidence="5">
    <location>
        <begin position="45"/>
        <end position="213"/>
    </location>
</feature>
<dbReference type="InterPro" id="IPR013766">
    <property type="entry name" value="Thioredoxin_domain"/>
</dbReference>
<dbReference type="RefSeq" id="WP_176392115.1">
    <property type="nucleotide sequence ID" value="NZ_FPAA01000013.1"/>
</dbReference>
<dbReference type="EMBL" id="FPAA01000013">
    <property type="protein sequence ID" value="SFS95815.1"/>
    <property type="molecule type" value="Genomic_DNA"/>
</dbReference>
<keyword evidence="4" id="KW-1015">Disulfide bond</keyword>
<reference evidence="7" key="1">
    <citation type="submission" date="2016-10" db="EMBL/GenBank/DDBJ databases">
        <authorList>
            <person name="Varghese N."/>
            <person name="Submissions S."/>
        </authorList>
    </citation>
    <scope>NUCLEOTIDE SEQUENCE [LARGE SCALE GENOMIC DNA]</scope>
    <source>
        <strain evidence="7">DSM 45789</strain>
    </source>
</reference>
<dbReference type="PANTHER" id="PTHR12151:SF25">
    <property type="entry name" value="LINALOOL DEHYDRATASE_ISOMERASE DOMAIN-CONTAINING PROTEIN"/>
    <property type="match status" value="1"/>
</dbReference>
<evidence type="ECO:0000313" key="7">
    <source>
        <dbReference type="Proteomes" id="UP000198660"/>
    </source>
</evidence>
<dbReference type="AlphaFoldDB" id="A0A1I6U319"/>
<evidence type="ECO:0000256" key="3">
    <source>
        <dbReference type="PIRSR" id="PIRSR603782-1"/>
    </source>
</evidence>
<dbReference type="Gene3D" id="3.40.30.10">
    <property type="entry name" value="Glutaredoxin"/>
    <property type="match status" value="1"/>
</dbReference>
<name>A0A1I6U319_9BACL</name>